<dbReference type="InterPro" id="IPR051357">
    <property type="entry name" value="H3K9_HMTase_SUVAR3-9"/>
</dbReference>
<dbReference type="SUPFAM" id="SSF82199">
    <property type="entry name" value="SET domain"/>
    <property type="match status" value="1"/>
</dbReference>
<proteinExistence type="predicted"/>
<dbReference type="GO" id="GO:0005634">
    <property type="term" value="C:nucleus"/>
    <property type="evidence" value="ECO:0007669"/>
    <property type="project" value="UniProtKB-SubCell"/>
</dbReference>
<reference evidence="10 11" key="1">
    <citation type="journal article" date="2020" name="Nat. Food">
        <title>A phased Vanilla planifolia genome enables genetic improvement of flavour and production.</title>
        <authorList>
            <person name="Hasing T."/>
            <person name="Tang H."/>
            <person name="Brym M."/>
            <person name="Khazi F."/>
            <person name="Huang T."/>
            <person name="Chambers A.H."/>
        </authorList>
    </citation>
    <scope>NUCLEOTIDE SEQUENCE [LARGE SCALE GENOMIC DNA]</scope>
    <source>
        <tissue evidence="10">Leaf</tissue>
    </source>
</reference>
<dbReference type="PROSITE" id="PS51015">
    <property type="entry name" value="YDG"/>
    <property type="match status" value="1"/>
</dbReference>
<dbReference type="Pfam" id="PF00856">
    <property type="entry name" value="SET"/>
    <property type="match status" value="1"/>
</dbReference>
<dbReference type="GO" id="GO:0042054">
    <property type="term" value="F:histone methyltransferase activity"/>
    <property type="evidence" value="ECO:0007669"/>
    <property type="project" value="InterPro"/>
</dbReference>
<sequence length="688" mass="76602">MNSRRSGHTSSRSIKNQNFPAIPPGFEANASAPSRLNLNLVLTPKFDPEVEPLEVDFDPNSISASPNSTHGSDHTSLLSLIPWDVVHSPLQQLSPGSDEEALFAEYQRLARLFMDSYTKRLHIPSSGSPHAQTSTSAPIPTHSDTLSLASSHVASSKLVSRKRKTRSAEMVRVSFLSEQDHIYFRDLVRRTRITFESLRVLTIRDEAKGKGLGGFVKKRRADLKAAALMFNRDLWLNRDKRIIGSIPGICVGDVYFYRMELCVVGLHGQVQAGIDCVPASRSINGEPIATSIIVSGGYEDDDDGGDVLIYTGQGGRDRKLHKMCNSQKLERGNLALEKSMKYGIEIRVIRGINVDDSPTGKVYVYDGLYRIVCCWMDVGKSGFEVYKFKLLRIEGQEEMGSTMLKVAASLKADSVSARNHGFFIKDISMGRESFPVSIYNDLDDDQDPLHFEYLAQPIYPPAIQDKFHGDGRGGCDCVTNCVGNCCCATLNGGEFAYDANGVLLRGKPLIYECGMACQCPPSCQNRVTQKGIRHPLEVFRSKETGWGVRSLDLIRAGTFICEFSGIVLTKHQTELVSLAAERLVHPSRFPGRWAEWGDISDVFSEYVTPRYPYLPELSFSIDVSRARNVACYLSHSCSPNVFVQFVLHDHYNVAYPHLMIFSLENIPPFRELSIDYGVVDELLGKLML</sequence>
<evidence type="ECO:0000313" key="10">
    <source>
        <dbReference type="EMBL" id="KAG0491614.1"/>
    </source>
</evidence>
<feature type="domain" description="YDG" evidence="9">
    <location>
        <begin position="244"/>
        <end position="392"/>
    </location>
</feature>
<dbReference type="SMR" id="A0A835RHX5"/>
<evidence type="ECO:0000256" key="6">
    <source>
        <dbReference type="SAM" id="MobiDB-lite"/>
    </source>
</evidence>
<dbReference type="SMART" id="SM00468">
    <property type="entry name" value="PreSET"/>
    <property type="match status" value="1"/>
</dbReference>
<dbReference type="Gene3D" id="2.30.280.10">
    <property type="entry name" value="SRA-YDG"/>
    <property type="match status" value="1"/>
</dbReference>
<accession>A0A835RHX5</accession>
<dbReference type="PROSITE" id="PS51575">
    <property type="entry name" value="SAM_MT43_SUVAR39_2"/>
    <property type="match status" value="1"/>
</dbReference>
<protein>
    <submittedName>
        <fullName evidence="10">Uncharacterized protein</fullName>
    </submittedName>
</protein>
<dbReference type="GO" id="GO:0005694">
    <property type="term" value="C:chromosome"/>
    <property type="evidence" value="ECO:0007669"/>
    <property type="project" value="UniProtKB-SubCell"/>
</dbReference>
<dbReference type="Pfam" id="PF05033">
    <property type="entry name" value="Pre-SET"/>
    <property type="match status" value="1"/>
</dbReference>
<dbReference type="SMART" id="SM00466">
    <property type="entry name" value="SRA"/>
    <property type="match status" value="1"/>
</dbReference>
<dbReference type="InterPro" id="IPR046341">
    <property type="entry name" value="SET_dom_sf"/>
</dbReference>
<dbReference type="Gene3D" id="2.170.270.10">
    <property type="entry name" value="SET domain"/>
    <property type="match status" value="1"/>
</dbReference>
<keyword evidence="3" id="KW-0156">Chromatin regulator</keyword>
<dbReference type="PANTHER" id="PTHR45660:SF3">
    <property type="entry name" value="HISTONE-LYSINE N-METHYLTRANSFERASE FAMILY MEMBER SUVH9"/>
    <property type="match status" value="1"/>
</dbReference>
<comment type="subcellular location">
    <subcellularLocation>
        <location evidence="1">Chromosome</location>
    </subcellularLocation>
    <subcellularLocation>
        <location evidence="5">Nucleus</location>
    </subcellularLocation>
</comment>
<dbReference type="Proteomes" id="UP000636800">
    <property type="component" value="Chromosome 2"/>
</dbReference>
<keyword evidence="4 5" id="KW-0539">Nucleus</keyword>
<feature type="compositionally biased region" description="Polar residues" evidence="6">
    <location>
        <begin position="125"/>
        <end position="143"/>
    </location>
</feature>
<evidence type="ECO:0000259" key="8">
    <source>
        <dbReference type="PROSITE" id="PS50867"/>
    </source>
</evidence>
<dbReference type="InterPro" id="IPR015947">
    <property type="entry name" value="PUA-like_sf"/>
</dbReference>
<comment type="caution">
    <text evidence="10">The sequence shown here is derived from an EMBL/GenBank/DDBJ whole genome shotgun (WGS) entry which is preliminary data.</text>
</comment>
<dbReference type="InterPro" id="IPR025794">
    <property type="entry name" value="H3-K9-MeTrfase_plant"/>
</dbReference>
<dbReference type="InterPro" id="IPR007728">
    <property type="entry name" value="Pre-SET_dom"/>
</dbReference>
<dbReference type="PROSITE" id="PS50867">
    <property type="entry name" value="PRE_SET"/>
    <property type="match status" value="1"/>
</dbReference>
<evidence type="ECO:0000313" key="11">
    <source>
        <dbReference type="Proteomes" id="UP000636800"/>
    </source>
</evidence>
<evidence type="ECO:0000256" key="2">
    <source>
        <dbReference type="ARBA" id="ARBA00022454"/>
    </source>
</evidence>
<dbReference type="PROSITE" id="PS50280">
    <property type="entry name" value="SET"/>
    <property type="match status" value="1"/>
</dbReference>
<evidence type="ECO:0000256" key="1">
    <source>
        <dbReference type="ARBA" id="ARBA00004286"/>
    </source>
</evidence>
<feature type="region of interest" description="Disordered" evidence="6">
    <location>
        <begin position="1"/>
        <end position="26"/>
    </location>
</feature>
<dbReference type="GO" id="GO:0008270">
    <property type="term" value="F:zinc ion binding"/>
    <property type="evidence" value="ECO:0007669"/>
    <property type="project" value="InterPro"/>
</dbReference>
<dbReference type="GO" id="GO:0003690">
    <property type="term" value="F:double-stranded DNA binding"/>
    <property type="evidence" value="ECO:0007669"/>
    <property type="project" value="TreeGrafter"/>
</dbReference>
<evidence type="ECO:0000256" key="4">
    <source>
        <dbReference type="ARBA" id="ARBA00023242"/>
    </source>
</evidence>
<dbReference type="InterPro" id="IPR003105">
    <property type="entry name" value="SRA_YDG"/>
</dbReference>
<name>A0A835RHX5_VANPL</name>
<feature type="domain" description="Pre-SET" evidence="8">
    <location>
        <begin position="473"/>
        <end position="531"/>
    </location>
</feature>
<dbReference type="Pfam" id="PF02182">
    <property type="entry name" value="SAD_SRA"/>
    <property type="match status" value="1"/>
</dbReference>
<feature type="region of interest" description="Disordered" evidence="6">
    <location>
        <begin position="123"/>
        <end position="143"/>
    </location>
</feature>
<keyword evidence="2" id="KW-0158">Chromosome</keyword>
<dbReference type="EMBL" id="JADCNL010000002">
    <property type="protein sequence ID" value="KAG0491614.1"/>
    <property type="molecule type" value="Genomic_DNA"/>
</dbReference>
<dbReference type="AlphaFoldDB" id="A0A835RHX5"/>
<dbReference type="PANTHER" id="PTHR45660">
    <property type="entry name" value="HISTONE-LYSINE N-METHYLTRANSFERASE SETMAR"/>
    <property type="match status" value="1"/>
</dbReference>
<evidence type="ECO:0000256" key="5">
    <source>
        <dbReference type="PROSITE-ProRule" id="PRU00358"/>
    </source>
</evidence>
<feature type="domain" description="SET" evidence="7">
    <location>
        <begin position="534"/>
        <end position="677"/>
    </location>
</feature>
<keyword evidence="11" id="KW-1185">Reference proteome</keyword>
<organism evidence="10 11">
    <name type="scientific">Vanilla planifolia</name>
    <name type="common">Vanilla</name>
    <dbReference type="NCBI Taxonomy" id="51239"/>
    <lineage>
        <taxon>Eukaryota</taxon>
        <taxon>Viridiplantae</taxon>
        <taxon>Streptophyta</taxon>
        <taxon>Embryophyta</taxon>
        <taxon>Tracheophyta</taxon>
        <taxon>Spermatophyta</taxon>
        <taxon>Magnoliopsida</taxon>
        <taxon>Liliopsida</taxon>
        <taxon>Asparagales</taxon>
        <taxon>Orchidaceae</taxon>
        <taxon>Vanilloideae</taxon>
        <taxon>Vanilleae</taxon>
        <taxon>Vanilla</taxon>
    </lineage>
</organism>
<evidence type="ECO:0000259" key="7">
    <source>
        <dbReference type="PROSITE" id="PS50280"/>
    </source>
</evidence>
<dbReference type="InterPro" id="IPR001214">
    <property type="entry name" value="SET_dom"/>
</dbReference>
<dbReference type="SUPFAM" id="SSF88697">
    <property type="entry name" value="PUA domain-like"/>
    <property type="match status" value="1"/>
</dbReference>
<dbReference type="OrthoDB" id="690947at2759"/>
<evidence type="ECO:0000259" key="9">
    <source>
        <dbReference type="PROSITE" id="PS51015"/>
    </source>
</evidence>
<dbReference type="InterPro" id="IPR036987">
    <property type="entry name" value="SRA-YDG_sf"/>
</dbReference>
<feature type="compositionally biased region" description="Polar residues" evidence="6">
    <location>
        <begin position="1"/>
        <end position="19"/>
    </location>
</feature>
<dbReference type="SMART" id="SM00317">
    <property type="entry name" value="SET"/>
    <property type="match status" value="1"/>
</dbReference>
<evidence type="ECO:0000256" key="3">
    <source>
        <dbReference type="ARBA" id="ARBA00022853"/>
    </source>
</evidence>
<gene>
    <name evidence="10" type="ORF">HPP92_005012</name>
</gene>